<protein>
    <submittedName>
        <fullName evidence="1">Uncharacterized protein</fullName>
    </submittedName>
</protein>
<proteinExistence type="predicted"/>
<reference evidence="1" key="1">
    <citation type="journal article" date="2015" name="Nature">
        <title>Complex archaea that bridge the gap between prokaryotes and eukaryotes.</title>
        <authorList>
            <person name="Spang A."/>
            <person name="Saw J.H."/>
            <person name="Jorgensen S.L."/>
            <person name="Zaremba-Niedzwiedzka K."/>
            <person name="Martijn J."/>
            <person name="Lind A.E."/>
            <person name="van Eijk R."/>
            <person name="Schleper C."/>
            <person name="Guy L."/>
            <person name="Ettema T.J."/>
        </authorList>
    </citation>
    <scope>NUCLEOTIDE SEQUENCE</scope>
</reference>
<gene>
    <name evidence="1" type="ORF">LCGC14_1279800</name>
</gene>
<organism evidence="1">
    <name type="scientific">marine sediment metagenome</name>
    <dbReference type="NCBI Taxonomy" id="412755"/>
    <lineage>
        <taxon>unclassified sequences</taxon>
        <taxon>metagenomes</taxon>
        <taxon>ecological metagenomes</taxon>
    </lineage>
</organism>
<accession>A0A0F9LGU3</accession>
<dbReference type="EMBL" id="LAZR01007270">
    <property type="protein sequence ID" value="KKM86356.1"/>
    <property type="molecule type" value="Genomic_DNA"/>
</dbReference>
<sequence>MEATINNLRDGERERQMYCSECGAEYSADRDDYFTAPASDTVIECENGHPMKLVTKQTIHQPVV</sequence>
<dbReference type="AlphaFoldDB" id="A0A0F9LGU3"/>
<name>A0A0F9LGU3_9ZZZZ</name>
<comment type="caution">
    <text evidence="1">The sequence shown here is derived from an EMBL/GenBank/DDBJ whole genome shotgun (WGS) entry which is preliminary data.</text>
</comment>
<evidence type="ECO:0000313" key="1">
    <source>
        <dbReference type="EMBL" id="KKM86356.1"/>
    </source>
</evidence>